<keyword evidence="4" id="KW-1185">Reference proteome</keyword>
<keyword evidence="1" id="KW-1133">Transmembrane helix</keyword>
<reference evidence="4" key="1">
    <citation type="journal article" date="2019" name="Int. J. Syst. Evol. Microbiol.">
        <title>The Global Catalogue of Microorganisms (GCM) 10K type strain sequencing project: providing services to taxonomists for standard genome sequencing and annotation.</title>
        <authorList>
            <consortium name="The Broad Institute Genomics Platform"/>
            <consortium name="The Broad Institute Genome Sequencing Center for Infectious Disease"/>
            <person name="Wu L."/>
            <person name="Ma J."/>
        </authorList>
    </citation>
    <scope>NUCLEOTIDE SEQUENCE [LARGE SCALE GENOMIC DNA]</scope>
    <source>
        <strain evidence="4">IBRC-M 10906</strain>
    </source>
</reference>
<comment type="caution">
    <text evidence="3">The sequence shown here is derived from an EMBL/GenBank/DDBJ whole genome shotgun (WGS) entry which is preliminary data.</text>
</comment>
<evidence type="ECO:0000313" key="3">
    <source>
        <dbReference type="EMBL" id="MFD2800423.1"/>
    </source>
</evidence>
<keyword evidence="1" id="KW-0472">Membrane</keyword>
<dbReference type="Gene3D" id="3.30.2010.10">
    <property type="entry name" value="Metalloproteases ('zincins'), catalytic domain"/>
    <property type="match status" value="1"/>
</dbReference>
<sequence length="284" mass="30178">MPARGGAFWVLIGVGAILRASATIGSCAVATAIVHTLWTDGAGRLVATWYLVLPAFALVVLNGIGLLGELKLCGVAVRVNRRLRRSALPAPARVRSVGQRLGLITTVERAPDDHVFALTYGLWRPRIVLSDGLLARCSDDELAAVLEHEAEHVRARDPLRILLSRFAVLRSPFMPALAHLAQRARCDAELAADRRAACRVGPAVLARALLVASAPPPPLAGGVAAGFGDRDIFEARVQQLEGVRPVWGRPTRRAVAISAGGVLLISWFVVAASLTASLLHPYCG</sequence>
<dbReference type="PANTHER" id="PTHR34978:SF3">
    <property type="entry name" value="SLR0241 PROTEIN"/>
    <property type="match status" value="1"/>
</dbReference>
<organism evidence="3 4">
    <name type="scientific">Prauserella oleivorans</name>
    <dbReference type="NCBI Taxonomy" id="1478153"/>
    <lineage>
        <taxon>Bacteria</taxon>
        <taxon>Bacillati</taxon>
        <taxon>Actinomycetota</taxon>
        <taxon>Actinomycetes</taxon>
        <taxon>Pseudonocardiales</taxon>
        <taxon>Pseudonocardiaceae</taxon>
        <taxon>Prauserella</taxon>
    </lineage>
</organism>
<feature type="transmembrane region" description="Helical" evidence="1">
    <location>
        <begin position="46"/>
        <end position="68"/>
    </location>
</feature>
<evidence type="ECO:0000256" key="1">
    <source>
        <dbReference type="SAM" id="Phobius"/>
    </source>
</evidence>
<dbReference type="CDD" id="cd07326">
    <property type="entry name" value="M56_BlaR1_MecR1_like"/>
    <property type="match status" value="1"/>
</dbReference>
<dbReference type="InterPro" id="IPR008756">
    <property type="entry name" value="Peptidase_M56"/>
</dbReference>
<dbReference type="Proteomes" id="UP001597478">
    <property type="component" value="Unassembled WGS sequence"/>
</dbReference>
<dbReference type="EMBL" id="JBHUOF010000016">
    <property type="protein sequence ID" value="MFD2800423.1"/>
    <property type="molecule type" value="Genomic_DNA"/>
</dbReference>
<gene>
    <name evidence="3" type="ORF">ACFS2C_13550</name>
</gene>
<dbReference type="Pfam" id="PF05569">
    <property type="entry name" value="Peptidase_M56"/>
    <property type="match status" value="1"/>
</dbReference>
<evidence type="ECO:0000313" key="4">
    <source>
        <dbReference type="Proteomes" id="UP001597478"/>
    </source>
</evidence>
<accession>A0ABW5WCW6</accession>
<feature type="domain" description="Peptidase M56" evidence="2">
    <location>
        <begin position="120"/>
        <end position="196"/>
    </location>
</feature>
<name>A0ABW5WCW6_9PSEU</name>
<feature type="transmembrane region" description="Helical" evidence="1">
    <location>
        <begin position="254"/>
        <end position="279"/>
    </location>
</feature>
<dbReference type="PANTHER" id="PTHR34978">
    <property type="entry name" value="POSSIBLE SENSOR-TRANSDUCER PROTEIN BLAR"/>
    <property type="match status" value="1"/>
</dbReference>
<protein>
    <submittedName>
        <fullName evidence="3">M56 family metallopeptidase</fullName>
    </submittedName>
</protein>
<evidence type="ECO:0000259" key="2">
    <source>
        <dbReference type="Pfam" id="PF05569"/>
    </source>
</evidence>
<dbReference type="RefSeq" id="WP_377390181.1">
    <property type="nucleotide sequence ID" value="NZ_JBHSAN010000021.1"/>
</dbReference>
<keyword evidence="1" id="KW-0812">Transmembrane</keyword>
<dbReference type="InterPro" id="IPR052173">
    <property type="entry name" value="Beta-lactam_resp_regulator"/>
</dbReference>
<proteinExistence type="predicted"/>